<name>A0A1I6HY19_9FIRM</name>
<gene>
    <name evidence="1" type="ORF">SAMN05661086_00393</name>
</gene>
<dbReference type="EMBL" id="FOYZ01000001">
    <property type="protein sequence ID" value="SFR59366.1"/>
    <property type="molecule type" value="Genomic_DNA"/>
</dbReference>
<dbReference type="Proteomes" id="UP000199659">
    <property type="component" value="Unassembled WGS sequence"/>
</dbReference>
<proteinExistence type="predicted"/>
<dbReference type="AlphaFoldDB" id="A0A1I6HY19"/>
<keyword evidence="2" id="KW-1185">Reference proteome</keyword>
<dbReference type="RefSeq" id="WP_092559010.1">
    <property type="nucleotide sequence ID" value="NZ_FOYZ01000001.1"/>
</dbReference>
<accession>A0A1I6HY19</accession>
<evidence type="ECO:0000313" key="1">
    <source>
        <dbReference type="EMBL" id="SFR59366.1"/>
    </source>
</evidence>
<sequence length="83" mass="9713">MGNNELFANAVKICVKCHNIGFCKIPKDDAVFQYWFEKLERLGFLSAEECYENAMEKAGYMVETCPYCMNGKKRDFERLKQII</sequence>
<dbReference type="STRING" id="37658.SAMN05661086_00393"/>
<evidence type="ECO:0000313" key="2">
    <source>
        <dbReference type="Proteomes" id="UP000199659"/>
    </source>
</evidence>
<organism evidence="1 2">
    <name type="scientific">Anaeromicropila populeti</name>
    <dbReference type="NCBI Taxonomy" id="37658"/>
    <lineage>
        <taxon>Bacteria</taxon>
        <taxon>Bacillati</taxon>
        <taxon>Bacillota</taxon>
        <taxon>Clostridia</taxon>
        <taxon>Lachnospirales</taxon>
        <taxon>Lachnospiraceae</taxon>
        <taxon>Anaeromicropila</taxon>
    </lineage>
</organism>
<protein>
    <submittedName>
        <fullName evidence="1">Uncharacterized protein</fullName>
    </submittedName>
</protein>
<reference evidence="1 2" key="1">
    <citation type="submission" date="2016-10" db="EMBL/GenBank/DDBJ databases">
        <authorList>
            <person name="de Groot N.N."/>
        </authorList>
    </citation>
    <scope>NUCLEOTIDE SEQUENCE [LARGE SCALE GENOMIC DNA]</scope>
    <source>
        <strain evidence="1 2">743A</strain>
    </source>
</reference>